<feature type="transmembrane region" description="Helical" evidence="1">
    <location>
        <begin position="6"/>
        <end position="25"/>
    </location>
</feature>
<dbReference type="InterPro" id="IPR042252">
    <property type="entry name" value="MtfA_N"/>
</dbReference>
<dbReference type="EMBL" id="FNMV01000009">
    <property type="protein sequence ID" value="SDX32485.1"/>
    <property type="molecule type" value="Genomic_DNA"/>
</dbReference>
<keyword evidence="3" id="KW-1185">Reference proteome</keyword>
<evidence type="ECO:0000256" key="1">
    <source>
        <dbReference type="SAM" id="Phobius"/>
    </source>
</evidence>
<sequence>MDPFLALLLVVFGVVVFVFLSIMYGKSLYVLLFNKLLCIHWSPFRRKISTAQRNILSNEFSFYQKLSIEQQQKFEHRLACFLGKYQFIGNAGFVLTDQCLVLVSATFVMMTFGMRHYLIDVFDKIIIYPQSYFSTINKDYHKGEFNPKLKVLVFSWKDFKEGFRIENDNLNLGLHEFSHALYFHGVKSKDHSSVIFADTYIKLQRYLTEPGVLSGIVNSDYFRIYAYTNQMEFLAVIFEHFFETPQIFKSQFPELYNYIREMINFDESILR</sequence>
<protein>
    <recommendedName>
        <fullName evidence="4">Zinc-dependent peptidase</fullName>
    </recommendedName>
</protein>
<keyword evidence="1" id="KW-0472">Membrane</keyword>
<accession>A0A1H3ASA8</accession>
<dbReference type="GO" id="GO:0005829">
    <property type="term" value="C:cytosol"/>
    <property type="evidence" value="ECO:0007669"/>
    <property type="project" value="TreeGrafter"/>
</dbReference>
<dbReference type="PANTHER" id="PTHR30164:SF2">
    <property type="entry name" value="PROTEIN MTFA"/>
    <property type="match status" value="1"/>
</dbReference>
<evidence type="ECO:0000313" key="3">
    <source>
        <dbReference type="Proteomes" id="UP000198569"/>
    </source>
</evidence>
<dbReference type="InterPro" id="IPR010384">
    <property type="entry name" value="MtfA_fam"/>
</dbReference>
<dbReference type="AlphaFoldDB" id="A0A1H3ASA8"/>
<dbReference type="Proteomes" id="UP000198569">
    <property type="component" value="Unassembled WGS sequence"/>
</dbReference>
<name>A0A1H3ASA8_9FLAO</name>
<keyword evidence="1" id="KW-0812">Transmembrane</keyword>
<dbReference type="CDD" id="cd20170">
    <property type="entry name" value="Peptidase_M90-like"/>
    <property type="match status" value="1"/>
</dbReference>
<dbReference type="OrthoDB" id="9786424at2"/>
<evidence type="ECO:0008006" key="4">
    <source>
        <dbReference type="Google" id="ProtNLM"/>
    </source>
</evidence>
<organism evidence="2 3">
    <name type="scientific">Flavobacterium degerlachei</name>
    <dbReference type="NCBI Taxonomy" id="229203"/>
    <lineage>
        <taxon>Bacteria</taxon>
        <taxon>Pseudomonadati</taxon>
        <taxon>Bacteroidota</taxon>
        <taxon>Flavobacteriia</taxon>
        <taxon>Flavobacteriales</taxon>
        <taxon>Flavobacteriaceae</taxon>
        <taxon>Flavobacterium</taxon>
    </lineage>
</organism>
<gene>
    <name evidence="2" type="ORF">SAMN05444338_10948</name>
</gene>
<dbReference type="STRING" id="229203.SAMN05444338_10948"/>
<dbReference type="GO" id="GO:0004177">
    <property type="term" value="F:aminopeptidase activity"/>
    <property type="evidence" value="ECO:0007669"/>
    <property type="project" value="TreeGrafter"/>
</dbReference>
<reference evidence="3" key="1">
    <citation type="submission" date="2016-10" db="EMBL/GenBank/DDBJ databases">
        <authorList>
            <person name="Varghese N."/>
            <person name="Submissions S."/>
        </authorList>
    </citation>
    <scope>NUCLEOTIDE SEQUENCE [LARGE SCALE GENOMIC DNA]</scope>
    <source>
        <strain evidence="3">DSM 15718</strain>
    </source>
</reference>
<dbReference type="Pfam" id="PF06167">
    <property type="entry name" value="Peptidase_M90"/>
    <property type="match status" value="1"/>
</dbReference>
<dbReference type="RefSeq" id="WP_091432697.1">
    <property type="nucleotide sequence ID" value="NZ_FNMV01000009.1"/>
</dbReference>
<evidence type="ECO:0000313" key="2">
    <source>
        <dbReference type="EMBL" id="SDX32485.1"/>
    </source>
</evidence>
<proteinExistence type="predicted"/>
<dbReference type="PANTHER" id="PTHR30164">
    <property type="entry name" value="MTFA PEPTIDASE"/>
    <property type="match status" value="1"/>
</dbReference>
<dbReference type="Gene3D" id="1.10.472.150">
    <property type="entry name" value="Glucose-regulated metallo-peptidase M90, N-terminal domain"/>
    <property type="match status" value="1"/>
</dbReference>
<dbReference type="SUPFAM" id="SSF55486">
    <property type="entry name" value="Metalloproteases ('zincins'), catalytic domain"/>
    <property type="match status" value="1"/>
</dbReference>
<keyword evidence="1" id="KW-1133">Transmembrane helix</keyword>